<evidence type="ECO:0000256" key="7">
    <source>
        <dbReference type="ARBA" id="ARBA00022741"/>
    </source>
</evidence>
<comment type="subunit">
    <text evidence="3 13">Tetramer of two alpha and two beta subunits.</text>
</comment>
<dbReference type="InterPro" id="IPR004529">
    <property type="entry name" value="Phe-tRNA-synth_IIc_asu"/>
</dbReference>
<feature type="binding site" evidence="13">
    <location>
        <position position="252"/>
    </location>
    <ligand>
        <name>Mg(2+)</name>
        <dbReference type="ChEBI" id="CHEBI:18420"/>
        <note>shared with beta subunit</note>
    </ligand>
</feature>
<name>A0A7V5P0C7_9BACT</name>
<dbReference type="InterPro" id="IPR006195">
    <property type="entry name" value="aa-tRNA-synth_II"/>
</dbReference>
<evidence type="ECO:0000256" key="4">
    <source>
        <dbReference type="ARBA" id="ARBA00022490"/>
    </source>
</evidence>
<dbReference type="PROSITE" id="PS50862">
    <property type="entry name" value="AA_TRNA_LIGASE_II"/>
    <property type="match status" value="1"/>
</dbReference>
<dbReference type="InterPro" id="IPR022911">
    <property type="entry name" value="Phe_tRNA_ligase_alpha1_bac"/>
</dbReference>
<evidence type="ECO:0000313" key="16">
    <source>
        <dbReference type="EMBL" id="HHI97313.1"/>
    </source>
</evidence>
<dbReference type="PANTHER" id="PTHR11538:SF41">
    <property type="entry name" value="PHENYLALANINE--TRNA LIGASE, MITOCHONDRIAL"/>
    <property type="match status" value="1"/>
</dbReference>
<evidence type="ECO:0000256" key="13">
    <source>
        <dbReference type="HAMAP-Rule" id="MF_00281"/>
    </source>
</evidence>
<dbReference type="Pfam" id="PF01409">
    <property type="entry name" value="tRNA-synt_2d"/>
    <property type="match status" value="1"/>
</dbReference>
<dbReference type="InterPro" id="IPR010978">
    <property type="entry name" value="tRNA-bd_arm"/>
</dbReference>
<evidence type="ECO:0000256" key="10">
    <source>
        <dbReference type="ARBA" id="ARBA00022917"/>
    </source>
</evidence>
<comment type="subcellular location">
    <subcellularLocation>
        <location evidence="1 13">Cytoplasm</location>
    </subcellularLocation>
</comment>
<organism evidence="16">
    <name type="scientific">Thermodesulfatator atlanticus</name>
    <dbReference type="NCBI Taxonomy" id="501497"/>
    <lineage>
        <taxon>Bacteria</taxon>
        <taxon>Pseudomonadati</taxon>
        <taxon>Thermodesulfobacteriota</taxon>
        <taxon>Thermodesulfobacteria</taxon>
        <taxon>Thermodesulfobacteriales</taxon>
        <taxon>Thermodesulfatatoraceae</taxon>
        <taxon>Thermodesulfatator</taxon>
    </lineage>
</organism>
<evidence type="ECO:0000256" key="2">
    <source>
        <dbReference type="ARBA" id="ARBA00010207"/>
    </source>
</evidence>
<dbReference type="NCBIfam" id="TIGR00468">
    <property type="entry name" value="pheS"/>
    <property type="match status" value="1"/>
</dbReference>
<accession>A0A7V5P0C7</accession>
<evidence type="ECO:0000256" key="14">
    <source>
        <dbReference type="SAM" id="Coils"/>
    </source>
</evidence>
<evidence type="ECO:0000256" key="12">
    <source>
        <dbReference type="ARBA" id="ARBA00049255"/>
    </source>
</evidence>
<keyword evidence="6 13" id="KW-0479">Metal-binding</keyword>
<evidence type="ECO:0000256" key="8">
    <source>
        <dbReference type="ARBA" id="ARBA00022840"/>
    </source>
</evidence>
<dbReference type="GO" id="GO:0000287">
    <property type="term" value="F:magnesium ion binding"/>
    <property type="evidence" value="ECO:0007669"/>
    <property type="project" value="UniProtKB-UniRule"/>
</dbReference>
<dbReference type="GO" id="GO:0005737">
    <property type="term" value="C:cytoplasm"/>
    <property type="evidence" value="ECO:0007669"/>
    <property type="project" value="UniProtKB-SubCell"/>
</dbReference>
<dbReference type="GO" id="GO:0005524">
    <property type="term" value="F:ATP binding"/>
    <property type="evidence" value="ECO:0007669"/>
    <property type="project" value="UniProtKB-UniRule"/>
</dbReference>
<dbReference type="HAMAP" id="MF_00281">
    <property type="entry name" value="Phe_tRNA_synth_alpha1"/>
    <property type="match status" value="1"/>
</dbReference>
<dbReference type="InterPro" id="IPR004188">
    <property type="entry name" value="Phe-tRNA_ligase_II_N"/>
</dbReference>
<keyword evidence="9 13" id="KW-0460">Magnesium</keyword>
<dbReference type="InterPro" id="IPR045864">
    <property type="entry name" value="aa-tRNA-synth_II/BPL/LPL"/>
</dbReference>
<evidence type="ECO:0000256" key="5">
    <source>
        <dbReference type="ARBA" id="ARBA00022598"/>
    </source>
</evidence>
<keyword evidence="11 13" id="KW-0030">Aminoacyl-tRNA synthetase</keyword>
<dbReference type="GO" id="GO:0000049">
    <property type="term" value="F:tRNA binding"/>
    <property type="evidence" value="ECO:0007669"/>
    <property type="project" value="InterPro"/>
</dbReference>
<reference evidence="16" key="1">
    <citation type="journal article" date="2020" name="mSystems">
        <title>Genome- and Community-Level Interaction Insights into Carbon Utilization and Element Cycling Functions of Hydrothermarchaeota in Hydrothermal Sediment.</title>
        <authorList>
            <person name="Zhou Z."/>
            <person name="Liu Y."/>
            <person name="Xu W."/>
            <person name="Pan J."/>
            <person name="Luo Z.H."/>
            <person name="Li M."/>
        </authorList>
    </citation>
    <scope>NUCLEOTIDE SEQUENCE [LARGE SCALE GENOMIC DNA]</scope>
    <source>
        <strain evidence="16">HyVt-533</strain>
    </source>
</reference>
<dbReference type="GO" id="GO:0006432">
    <property type="term" value="P:phenylalanyl-tRNA aminoacylation"/>
    <property type="evidence" value="ECO:0007669"/>
    <property type="project" value="UniProtKB-UniRule"/>
</dbReference>
<keyword evidence="4 13" id="KW-0963">Cytoplasm</keyword>
<evidence type="ECO:0000256" key="11">
    <source>
        <dbReference type="ARBA" id="ARBA00023146"/>
    </source>
</evidence>
<feature type="coiled-coil region" evidence="14">
    <location>
        <begin position="60"/>
        <end position="87"/>
    </location>
</feature>
<dbReference type="InterPro" id="IPR002319">
    <property type="entry name" value="Phenylalanyl-tRNA_Synthase"/>
</dbReference>
<comment type="cofactor">
    <cofactor evidence="13">
        <name>Mg(2+)</name>
        <dbReference type="ChEBI" id="CHEBI:18420"/>
    </cofactor>
    <text evidence="13">Binds 2 magnesium ions per tetramer.</text>
</comment>
<dbReference type="FunFam" id="3.30.930.10:FF:000003">
    <property type="entry name" value="Phenylalanine--tRNA ligase alpha subunit"/>
    <property type="match status" value="1"/>
</dbReference>
<dbReference type="CDD" id="cd00496">
    <property type="entry name" value="PheRS_alpha_core"/>
    <property type="match status" value="1"/>
</dbReference>
<dbReference type="AlphaFoldDB" id="A0A7V5P0C7"/>
<sequence length="337" mass="38342">MVDEKSLEELKKKALSEIKEAEDEKGLEAARVKFLGRKGELTRILKSIAQLPPELKPVIGRLANQIKKELEAALKEAQQELKKKKESRLPGVDLTLPGRPYPLGKLHPITQVMTELCEIFLRMGFSIATGPEVELDYYNFEALNIPPDHPARDMQATFYLTDKVLLRTHTSPIQIRTMEREKPPLRIIAPGKVYRCDSDVTHTPMFHQIEGLMVDRDVSFADLKGVLSVFAREIFGEETRVRFRPSYFPFTEPSVEMDISCVICGGEGCRVCGQTGWLEILGAGMVHPNVFRAVGYDPEQWVGFAFGLGVERITMLKFGIDDIRLFYENHLRFLEQF</sequence>
<keyword evidence="7 13" id="KW-0547">Nucleotide-binding</keyword>
<feature type="domain" description="Aminoacyl-transfer RNA synthetases class-II family profile" evidence="15">
    <location>
        <begin position="110"/>
        <end position="316"/>
    </location>
</feature>
<evidence type="ECO:0000256" key="6">
    <source>
        <dbReference type="ARBA" id="ARBA00022723"/>
    </source>
</evidence>
<evidence type="ECO:0000256" key="1">
    <source>
        <dbReference type="ARBA" id="ARBA00004496"/>
    </source>
</evidence>
<proteinExistence type="inferred from homology"/>
<dbReference type="Gene3D" id="3.30.930.10">
    <property type="entry name" value="Bira Bifunctional Protein, Domain 2"/>
    <property type="match status" value="1"/>
</dbReference>
<evidence type="ECO:0000259" key="15">
    <source>
        <dbReference type="PROSITE" id="PS50862"/>
    </source>
</evidence>
<keyword evidence="14" id="KW-0175">Coiled coil</keyword>
<dbReference type="EC" id="6.1.1.20" evidence="13"/>
<comment type="catalytic activity">
    <reaction evidence="12 13">
        <text>tRNA(Phe) + L-phenylalanine + ATP = L-phenylalanyl-tRNA(Phe) + AMP + diphosphate + H(+)</text>
        <dbReference type="Rhea" id="RHEA:19413"/>
        <dbReference type="Rhea" id="RHEA-COMP:9668"/>
        <dbReference type="Rhea" id="RHEA-COMP:9699"/>
        <dbReference type="ChEBI" id="CHEBI:15378"/>
        <dbReference type="ChEBI" id="CHEBI:30616"/>
        <dbReference type="ChEBI" id="CHEBI:33019"/>
        <dbReference type="ChEBI" id="CHEBI:58095"/>
        <dbReference type="ChEBI" id="CHEBI:78442"/>
        <dbReference type="ChEBI" id="CHEBI:78531"/>
        <dbReference type="ChEBI" id="CHEBI:456215"/>
        <dbReference type="EC" id="6.1.1.20"/>
    </reaction>
</comment>
<evidence type="ECO:0000256" key="9">
    <source>
        <dbReference type="ARBA" id="ARBA00022842"/>
    </source>
</evidence>
<dbReference type="SUPFAM" id="SSF55681">
    <property type="entry name" value="Class II aaRS and biotin synthetases"/>
    <property type="match status" value="1"/>
</dbReference>
<dbReference type="GO" id="GO:0004826">
    <property type="term" value="F:phenylalanine-tRNA ligase activity"/>
    <property type="evidence" value="ECO:0007669"/>
    <property type="project" value="UniProtKB-UniRule"/>
</dbReference>
<comment type="similarity">
    <text evidence="2 13">Belongs to the class-II aminoacyl-tRNA synthetase family. Phe-tRNA synthetase alpha subunit type 1 subfamily.</text>
</comment>
<dbReference type="EMBL" id="DROK01000160">
    <property type="protein sequence ID" value="HHI97313.1"/>
    <property type="molecule type" value="Genomic_DNA"/>
</dbReference>
<gene>
    <name evidence="13" type="primary">pheS</name>
    <name evidence="16" type="ORF">ENJ96_05610</name>
</gene>
<dbReference type="PANTHER" id="PTHR11538">
    <property type="entry name" value="PHENYLALANYL-TRNA SYNTHETASE"/>
    <property type="match status" value="1"/>
</dbReference>
<keyword evidence="10 13" id="KW-0648">Protein biosynthesis</keyword>
<comment type="caution">
    <text evidence="16">The sequence shown here is derived from an EMBL/GenBank/DDBJ whole genome shotgun (WGS) entry which is preliminary data.</text>
</comment>
<keyword evidence="8 13" id="KW-0067">ATP-binding</keyword>
<keyword evidence="5 13" id="KW-0436">Ligase</keyword>
<dbReference type="Proteomes" id="UP000886101">
    <property type="component" value="Unassembled WGS sequence"/>
</dbReference>
<dbReference type="Pfam" id="PF02912">
    <property type="entry name" value="Phe_tRNA-synt_N"/>
    <property type="match status" value="1"/>
</dbReference>
<evidence type="ECO:0000256" key="3">
    <source>
        <dbReference type="ARBA" id="ARBA00011209"/>
    </source>
</evidence>
<protein>
    <recommendedName>
        <fullName evidence="13">Phenylalanine--tRNA ligase alpha subunit</fullName>
        <ecNumber evidence="13">6.1.1.20</ecNumber>
    </recommendedName>
    <alternativeName>
        <fullName evidence="13">Phenylalanyl-tRNA synthetase alpha subunit</fullName>
        <shortName evidence="13">PheRS</shortName>
    </alternativeName>
</protein>
<dbReference type="SUPFAM" id="SSF46589">
    <property type="entry name" value="tRNA-binding arm"/>
    <property type="match status" value="1"/>
</dbReference>